<sequence length="471" mass="51899">MNNETMIEGMEHSLTTMKAAFSQSPMPSLEQRIEKLTKLRVALIDHCDQICESMNRDYGQRSEQDTLIADLLPCIGNIDHTISHLVEWMAPSVRNAGPLLSSSSVEVIYQPMGVVGIVTPWNFPIMLSVGPLISAIAAGNRAMIKMSEFTPNTNHVLSTLLSTVFEKDEVNVIEGEAGISAHFTGLAFDHLLFTGSTQVGRLVMKAASDNLTPVTLELGGKSPVIIADDVSMELAVERIIYGKSLNNGQVCVAPDYVLLPEDKKEAFITEYKKQYQTLFARGVHSENLTSIANQRQFERINGLLNEEITANTRIEACHSDSIDEPQHRLVTHLVINPSLESTIMKEEIFGPLLPILTYQHIDDAINIILNKPRPLALYLMSFDEALQNRIKTTVHSGGMCINDCVFHLAVDDAPFGGIGESGKGNYHGHEGFVTFSHAKTVMTSGDDHQIKHLFSVENNDFKAAVMSIIGK</sequence>
<keyword evidence="3" id="KW-0520">NAD</keyword>
<dbReference type="Gene3D" id="3.40.309.10">
    <property type="entry name" value="Aldehyde Dehydrogenase, Chain A, domain 2"/>
    <property type="match status" value="1"/>
</dbReference>
<evidence type="ECO:0000256" key="7">
    <source>
        <dbReference type="RuleBase" id="RU003345"/>
    </source>
</evidence>
<dbReference type="GO" id="GO:0006081">
    <property type="term" value="P:aldehyde metabolic process"/>
    <property type="evidence" value="ECO:0007669"/>
    <property type="project" value="InterPro"/>
</dbReference>
<dbReference type="FunFam" id="3.40.309.10:FF:000003">
    <property type="entry name" value="Aldehyde dehydrogenase"/>
    <property type="match status" value="1"/>
</dbReference>
<evidence type="ECO:0000256" key="1">
    <source>
        <dbReference type="ARBA" id="ARBA00009986"/>
    </source>
</evidence>
<dbReference type="STRING" id="688.A6E04_09405"/>
<evidence type="ECO:0000256" key="6">
    <source>
        <dbReference type="PROSITE-ProRule" id="PRU10007"/>
    </source>
</evidence>
<evidence type="ECO:0000256" key="2">
    <source>
        <dbReference type="ARBA" id="ARBA00023002"/>
    </source>
</evidence>
<dbReference type="InterPro" id="IPR012394">
    <property type="entry name" value="Aldehyde_DH_NAD(P)"/>
</dbReference>
<evidence type="ECO:0000313" key="10">
    <source>
        <dbReference type="Proteomes" id="UP000093523"/>
    </source>
</evidence>
<dbReference type="GO" id="GO:0005737">
    <property type="term" value="C:cytoplasm"/>
    <property type="evidence" value="ECO:0007669"/>
    <property type="project" value="TreeGrafter"/>
</dbReference>
<evidence type="ECO:0000256" key="5">
    <source>
        <dbReference type="PIRSR" id="PIRSR036492-1"/>
    </source>
</evidence>
<dbReference type="OrthoDB" id="9812625at2"/>
<dbReference type="InterPro" id="IPR029510">
    <property type="entry name" value="Ald_DH_CS_GLU"/>
</dbReference>
<evidence type="ECO:0000313" key="9">
    <source>
        <dbReference type="EMBL" id="OCH22058.1"/>
    </source>
</evidence>
<dbReference type="InterPro" id="IPR015590">
    <property type="entry name" value="Aldehyde_DH_dom"/>
</dbReference>
<dbReference type="RefSeq" id="WP_065610670.1">
    <property type="nucleotide sequence ID" value="NZ_CAWMPN010000008.1"/>
</dbReference>
<reference evidence="9 10" key="1">
    <citation type="submission" date="2016-06" db="EMBL/GenBank/DDBJ databases">
        <authorList>
            <person name="Kjaerup R.B."/>
            <person name="Dalgaard T.S."/>
            <person name="Juul-Madsen H.R."/>
        </authorList>
    </citation>
    <scope>NUCLEOTIDE SEQUENCE [LARGE SCALE GENOMIC DNA]</scope>
    <source>
        <strain evidence="9 10">1S159</strain>
    </source>
</reference>
<dbReference type="CDD" id="cd07133">
    <property type="entry name" value="ALDH_CALDH_CalB"/>
    <property type="match status" value="1"/>
</dbReference>
<evidence type="ECO:0000256" key="4">
    <source>
        <dbReference type="PIRNR" id="PIRNR036492"/>
    </source>
</evidence>
<dbReference type="PIRSF" id="PIRSF036492">
    <property type="entry name" value="ALDH"/>
    <property type="match status" value="1"/>
</dbReference>
<comment type="similarity">
    <text evidence="1 4 7">Belongs to the aldehyde dehydrogenase family.</text>
</comment>
<dbReference type="PANTHER" id="PTHR43570:SF20">
    <property type="entry name" value="ALDEHYDE DEHYDROGENASE ALDX-RELATED"/>
    <property type="match status" value="1"/>
</dbReference>
<dbReference type="InterPro" id="IPR016162">
    <property type="entry name" value="Ald_DH_N"/>
</dbReference>
<dbReference type="InterPro" id="IPR016161">
    <property type="entry name" value="Ald_DH/histidinol_DH"/>
</dbReference>
<dbReference type="PANTHER" id="PTHR43570">
    <property type="entry name" value="ALDEHYDE DEHYDROGENASE"/>
    <property type="match status" value="1"/>
</dbReference>
<dbReference type="EMBL" id="MAJU01000008">
    <property type="protein sequence ID" value="OCH22058.1"/>
    <property type="molecule type" value="Genomic_DNA"/>
</dbReference>
<comment type="caution">
    <text evidence="9">The sequence shown here is derived from an EMBL/GenBank/DDBJ whole genome shotgun (WGS) entry which is preliminary data.</text>
</comment>
<feature type="active site" evidence="5">
    <location>
        <position position="251"/>
    </location>
</feature>
<protein>
    <recommendedName>
        <fullName evidence="4">Aldehyde dehydrogenase</fullName>
    </recommendedName>
</protein>
<gene>
    <name evidence="9" type="ORF">A6E04_09405</name>
</gene>
<dbReference type="SUPFAM" id="SSF53720">
    <property type="entry name" value="ALDH-like"/>
    <property type="match status" value="1"/>
</dbReference>
<dbReference type="Gene3D" id="3.40.605.10">
    <property type="entry name" value="Aldehyde Dehydrogenase, Chain A, domain 1"/>
    <property type="match status" value="1"/>
</dbReference>
<dbReference type="Pfam" id="PF00171">
    <property type="entry name" value="Aldedh"/>
    <property type="match status" value="1"/>
</dbReference>
<feature type="active site" evidence="5 6">
    <location>
        <position position="217"/>
    </location>
</feature>
<organism evidence="9 10">
    <name type="scientific">Aliivibrio logei</name>
    <name type="common">Vibrio logei</name>
    <dbReference type="NCBI Taxonomy" id="688"/>
    <lineage>
        <taxon>Bacteria</taxon>
        <taxon>Pseudomonadati</taxon>
        <taxon>Pseudomonadota</taxon>
        <taxon>Gammaproteobacteria</taxon>
        <taxon>Vibrionales</taxon>
        <taxon>Vibrionaceae</taxon>
        <taxon>Aliivibrio</taxon>
    </lineage>
</organism>
<keyword evidence="2 4" id="KW-0560">Oxidoreductase</keyword>
<proteinExistence type="inferred from homology"/>
<dbReference type="InterPro" id="IPR016163">
    <property type="entry name" value="Ald_DH_C"/>
</dbReference>
<feature type="domain" description="Aldehyde dehydrogenase" evidence="8">
    <location>
        <begin position="12"/>
        <end position="441"/>
    </location>
</feature>
<dbReference type="Proteomes" id="UP000093523">
    <property type="component" value="Unassembled WGS sequence"/>
</dbReference>
<dbReference type="AlphaFoldDB" id="A0A1B9P114"/>
<dbReference type="PROSITE" id="PS00687">
    <property type="entry name" value="ALDEHYDE_DEHYDR_GLU"/>
    <property type="match status" value="1"/>
</dbReference>
<evidence type="ECO:0000259" key="8">
    <source>
        <dbReference type="Pfam" id="PF00171"/>
    </source>
</evidence>
<name>A0A1B9P114_ALILO</name>
<evidence type="ECO:0000256" key="3">
    <source>
        <dbReference type="ARBA" id="ARBA00023027"/>
    </source>
</evidence>
<dbReference type="GO" id="GO:0004029">
    <property type="term" value="F:aldehyde dehydrogenase (NAD+) activity"/>
    <property type="evidence" value="ECO:0007669"/>
    <property type="project" value="TreeGrafter"/>
</dbReference>
<accession>A0A1B9P114</accession>